<protein>
    <submittedName>
        <fullName evidence="3">Uncharacterized protein</fullName>
    </submittedName>
</protein>
<dbReference type="Gene3D" id="1.25.40.20">
    <property type="entry name" value="Ankyrin repeat-containing domain"/>
    <property type="match status" value="1"/>
</dbReference>
<evidence type="ECO:0000256" key="1">
    <source>
        <dbReference type="ARBA" id="ARBA00022737"/>
    </source>
</evidence>
<keyword evidence="4" id="KW-1185">Reference proteome</keyword>
<dbReference type="Proteomes" id="UP000091918">
    <property type="component" value="Unassembled WGS sequence"/>
</dbReference>
<dbReference type="PANTHER" id="PTHR24189:SF72">
    <property type="entry name" value="ANKYRIN REPEAT-CONTAINING DOMAIN-CONTAINING PROTEIN"/>
    <property type="match status" value="1"/>
</dbReference>
<proteinExistence type="predicted"/>
<dbReference type="OrthoDB" id="4185074at2759"/>
<dbReference type="InterPro" id="IPR036770">
    <property type="entry name" value="Ankyrin_rpt-contain_sf"/>
</dbReference>
<dbReference type="AlphaFoldDB" id="A0A1B7P735"/>
<gene>
    <name evidence="3" type="ORF">ACJ72_00821</name>
</gene>
<accession>A0A1B7P735</accession>
<evidence type="ECO:0000313" key="3">
    <source>
        <dbReference type="EMBL" id="OAX84798.1"/>
    </source>
</evidence>
<dbReference type="SUPFAM" id="SSF48403">
    <property type="entry name" value="Ankyrin repeat"/>
    <property type="match status" value="1"/>
</dbReference>
<dbReference type="Pfam" id="PF00023">
    <property type="entry name" value="Ank"/>
    <property type="match status" value="2"/>
</dbReference>
<organism evidence="3 4">
    <name type="scientific">Emergomyces africanus</name>
    <dbReference type="NCBI Taxonomy" id="1955775"/>
    <lineage>
        <taxon>Eukaryota</taxon>
        <taxon>Fungi</taxon>
        <taxon>Dikarya</taxon>
        <taxon>Ascomycota</taxon>
        <taxon>Pezizomycotina</taxon>
        <taxon>Eurotiomycetes</taxon>
        <taxon>Eurotiomycetidae</taxon>
        <taxon>Onygenales</taxon>
        <taxon>Ajellomycetaceae</taxon>
        <taxon>Emergomyces</taxon>
    </lineage>
</organism>
<dbReference type="EMBL" id="LGUA01000048">
    <property type="protein sequence ID" value="OAX84798.1"/>
    <property type="molecule type" value="Genomic_DNA"/>
</dbReference>
<evidence type="ECO:0000313" key="4">
    <source>
        <dbReference type="Proteomes" id="UP000091918"/>
    </source>
</evidence>
<dbReference type="PANTHER" id="PTHR24189">
    <property type="entry name" value="MYOTROPHIN"/>
    <property type="match status" value="1"/>
</dbReference>
<sequence length="192" mass="20678">MDLFIVGFQASVAMPGMLSSTANNQHAVQTRIREYYLLSRQQASVPTINDCRELLLDLINIYPKTTLILDALGIKILTGPSYVANALLEAISAHHECNQIPILRLLIRAGADVNARDPVRTVQQALVAAIFWRQKEIIQLLLDAGADVNAPLLVGTASSALASVVHGNSLASAVHGNSMGLVKLLIEYGTKN</sequence>
<name>A0A1B7P735_9EURO</name>
<dbReference type="STRING" id="1658172.A0A1B7P735"/>
<keyword evidence="2" id="KW-0040">ANK repeat</keyword>
<dbReference type="SMART" id="SM00248">
    <property type="entry name" value="ANK"/>
    <property type="match status" value="2"/>
</dbReference>
<dbReference type="InterPro" id="IPR002110">
    <property type="entry name" value="Ankyrin_rpt"/>
</dbReference>
<reference evidence="3 4" key="1">
    <citation type="submission" date="2015-07" db="EMBL/GenBank/DDBJ databases">
        <title>Emmonsia species relationships and genome sequence.</title>
        <authorList>
            <person name="Cuomo C.A."/>
            <person name="Schwartz I.S."/>
            <person name="Kenyon C."/>
            <person name="de Hoog G.S."/>
            <person name="Govender N.P."/>
            <person name="Botha A."/>
            <person name="Moreno L."/>
            <person name="de Vries M."/>
            <person name="Munoz J.F."/>
            <person name="Stielow J.B."/>
        </authorList>
    </citation>
    <scope>NUCLEOTIDE SEQUENCE [LARGE SCALE GENOMIC DNA]</scope>
    <source>
        <strain evidence="3 4">CBS 136260</strain>
    </source>
</reference>
<keyword evidence="1" id="KW-0677">Repeat</keyword>
<comment type="caution">
    <text evidence="3">The sequence shown here is derived from an EMBL/GenBank/DDBJ whole genome shotgun (WGS) entry which is preliminary data.</text>
</comment>
<evidence type="ECO:0000256" key="2">
    <source>
        <dbReference type="ARBA" id="ARBA00023043"/>
    </source>
</evidence>
<dbReference type="InterPro" id="IPR050745">
    <property type="entry name" value="Multifunctional_regulatory"/>
</dbReference>